<dbReference type="EMBL" id="JABFUD020000016">
    <property type="protein sequence ID" value="KAI5068395.1"/>
    <property type="molecule type" value="Genomic_DNA"/>
</dbReference>
<evidence type="ECO:0000256" key="1">
    <source>
        <dbReference type="SAM" id="MobiDB-lite"/>
    </source>
</evidence>
<evidence type="ECO:0000313" key="3">
    <source>
        <dbReference type="Proteomes" id="UP000886520"/>
    </source>
</evidence>
<name>A0A9D4ZCD5_ADICA</name>
<feature type="region of interest" description="Disordered" evidence="1">
    <location>
        <begin position="154"/>
        <end position="175"/>
    </location>
</feature>
<keyword evidence="3" id="KW-1185">Reference proteome</keyword>
<evidence type="ECO:0000313" key="2">
    <source>
        <dbReference type="EMBL" id="KAI5068395.1"/>
    </source>
</evidence>
<accession>A0A9D4ZCD5</accession>
<dbReference type="AlphaFoldDB" id="A0A9D4ZCD5"/>
<proteinExistence type="predicted"/>
<dbReference type="Proteomes" id="UP000886520">
    <property type="component" value="Chromosome 16"/>
</dbReference>
<comment type="caution">
    <text evidence="2">The sequence shown here is derived from an EMBL/GenBank/DDBJ whole genome shotgun (WGS) entry which is preliminary data.</text>
</comment>
<organism evidence="2 3">
    <name type="scientific">Adiantum capillus-veneris</name>
    <name type="common">Maidenhair fern</name>
    <dbReference type="NCBI Taxonomy" id="13818"/>
    <lineage>
        <taxon>Eukaryota</taxon>
        <taxon>Viridiplantae</taxon>
        <taxon>Streptophyta</taxon>
        <taxon>Embryophyta</taxon>
        <taxon>Tracheophyta</taxon>
        <taxon>Polypodiopsida</taxon>
        <taxon>Polypodiidae</taxon>
        <taxon>Polypodiales</taxon>
        <taxon>Pteridineae</taxon>
        <taxon>Pteridaceae</taxon>
        <taxon>Vittarioideae</taxon>
        <taxon>Adiantum</taxon>
    </lineage>
</organism>
<protein>
    <submittedName>
        <fullName evidence="2">Uncharacterized protein</fullName>
    </submittedName>
</protein>
<gene>
    <name evidence="2" type="ORF">GOP47_0016740</name>
</gene>
<sequence length="371" mass="42085">MPDLLRSSSSPSLLENMTGRKTCALPGCSHPPFSPPGCAKSHLTCGNLHHQLLMAGRFRPSLPHPHQKILDRNTAGLCALPSCCNPPHPGHSWCSRSHYLVWLSDFTTHLHPDQICKLPGCTHHVFVDDNSRCSQYCGWRHCQEHVMLVALERQRQQPPQQDSPPSPPSSAERKCGHVPSLESLVPTLRDYAFKTMSLRNIQVDEDFFLKHPWDVCTANDQTYLLVVRCKYTSEGKRVMLTKDDYHWKQQGPPVVKKNSDYTLKYFTYKKLKGKQIDIAKHHDGCTYFMEECMVDSVKGYALVKLHKRTVTHDKQVEGKPATNGEQSVVEVTDACSQNTMLLNADEVAMDSLMWNLSALDECLMALMRFWA</sequence>
<reference evidence="2" key="1">
    <citation type="submission" date="2021-01" db="EMBL/GenBank/DDBJ databases">
        <title>Adiantum capillus-veneris genome.</title>
        <authorList>
            <person name="Fang Y."/>
            <person name="Liao Q."/>
        </authorList>
    </citation>
    <scope>NUCLEOTIDE SEQUENCE</scope>
    <source>
        <strain evidence="2">H3</strain>
        <tissue evidence="2">Leaf</tissue>
    </source>
</reference>